<evidence type="ECO:0000313" key="2">
    <source>
        <dbReference type="Proteomes" id="UP000004221"/>
    </source>
</evidence>
<sequence>MTAGFLDLRSEIAALETRDLVDQAALLTGLPHELRQLAAPRLAMLIVELSDRAVRS</sequence>
<comment type="caution">
    <text evidence="1">The sequence shown here is derived from an EMBL/GenBank/DDBJ whole genome shotgun (WGS) entry which is preliminary data.</text>
</comment>
<gene>
    <name evidence="1" type="ORF">NITHO_3110009</name>
</gene>
<dbReference type="EMBL" id="CAGS01000237">
    <property type="protein sequence ID" value="CCF84136.1"/>
    <property type="molecule type" value="Genomic_DNA"/>
</dbReference>
<dbReference type="Proteomes" id="UP000004221">
    <property type="component" value="Unassembled WGS sequence"/>
</dbReference>
<dbReference type="RefSeq" id="WP_008478051.1">
    <property type="nucleotide sequence ID" value="NZ_CAGS01000237.1"/>
</dbReference>
<protein>
    <submittedName>
        <fullName evidence="1">Uncharacterized protein</fullName>
    </submittedName>
</protein>
<evidence type="ECO:0000313" key="1">
    <source>
        <dbReference type="EMBL" id="CCF84136.1"/>
    </source>
</evidence>
<organism evidence="1 2">
    <name type="scientific">Nitrolancea hollandica Lb</name>
    <dbReference type="NCBI Taxonomy" id="1129897"/>
    <lineage>
        <taxon>Bacteria</taxon>
        <taxon>Pseudomonadati</taxon>
        <taxon>Thermomicrobiota</taxon>
        <taxon>Thermomicrobia</taxon>
        <taxon>Sphaerobacterales</taxon>
        <taxon>Sphaerobacterineae</taxon>
        <taxon>Sphaerobacteraceae</taxon>
        <taxon>Nitrolancea</taxon>
    </lineage>
</organism>
<proteinExistence type="predicted"/>
<dbReference type="AlphaFoldDB" id="I4EHH4"/>
<accession>I4EHH4</accession>
<name>I4EHH4_9BACT</name>
<reference evidence="1 2" key="1">
    <citation type="journal article" date="2012" name="ISME J.">
        <title>Nitrification expanded: discovery, physiology and genomics of a nitrite-oxidizing bacterium from the phylum Chloroflexi.</title>
        <authorList>
            <person name="Sorokin D.Y."/>
            <person name="Lucker S."/>
            <person name="Vejmelkova D."/>
            <person name="Kostrikina N.A."/>
            <person name="Kleerebezem R."/>
            <person name="Rijpstra W.I."/>
            <person name="Damste J.S."/>
            <person name="Le Paslier D."/>
            <person name="Muyzer G."/>
            <person name="Wagner M."/>
            <person name="van Loosdrecht M.C."/>
            <person name="Daims H."/>
        </authorList>
    </citation>
    <scope>NUCLEOTIDE SEQUENCE [LARGE SCALE GENOMIC DNA]</scope>
    <source>
        <strain evidence="2">none</strain>
    </source>
</reference>
<keyword evidence="2" id="KW-1185">Reference proteome</keyword>